<proteinExistence type="predicted"/>
<keyword evidence="1" id="KW-0812">Transmembrane</keyword>
<gene>
    <name evidence="2" type="ORF">B0I35DRAFT_444358</name>
</gene>
<dbReference type="Proteomes" id="UP000813444">
    <property type="component" value="Unassembled WGS sequence"/>
</dbReference>
<feature type="transmembrane region" description="Helical" evidence="1">
    <location>
        <begin position="85"/>
        <end position="106"/>
    </location>
</feature>
<keyword evidence="1" id="KW-0472">Membrane</keyword>
<evidence type="ECO:0000313" key="3">
    <source>
        <dbReference type="Proteomes" id="UP000813444"/>
    </source>
</evidence>
<reference evidence="2" key="1">
    <citation type="journal article" date="2021" name="Nat. Commun.">
        <title>Genetic determinants of endophytism in the Arabidopsis root mycobiome.</title>
        <authorList>
            <person name="Mesny F."/>
            <person name="Miyauchi S."/>
            <person name="Thiergart T."/>
            <person name="Pickel B."/>
            <person name="Atanasova L."/>
            <person name="Karlsson M."/>
            <person name="Huettel B."/>
            <person name="Barry K.W."/>
            <person name="Haridas S."/>
            <person name="Chen C."/>
            <person name="Bauer D."/>
            <person name="Andreopoulos W."/>
            <person name="Pangilinan J."/>
            <person name="LaButti K."/>
            <person name="Riley R."/>
            <person name="Lipzen A."/>
            <person name="Clum A."/>
            <person name="Drula E."/>
            <person name="Henrissat B."/>
            <person name="Kohler A."/>
            <person name="Grigoriev I.V."/>
            <person name="Martin F.M."/>
            <person name="Hacquard S."/>
        </authorList>
    </citation>
    <scope>NUCLEOTIDE SEQUENCE</scope>
    <source>
        <strain evidence="2">MPI-CAGE-CH-0235</strain>
    </source>
</reference>
<feature type="transmembrane region" description="Helical" evidence="1">
    <location>
        <begin position="282"/>
        <end position="302"/>
    </location>
</feature>
<feature type="transmembrane region" description="Helical" evidence="1">
    <location>
        <begin position="370"/>
        <end position="396"/>
    </location>
</feature>
<feature type="transmembrane region" description="Helical" evidence="1">
    <location>
        <begin position="323"/>
        <end position="344"/>
    </location>
</feature>
<name>A0A8K0WM02_9HYPO</name>
<keyword evidence="3" id="KW-1185">Reference proteome</keyword>
<evidence type="ECO:0000256" key="1">
    <source>
        <dbReference type="SAM" id="Phobius"/>
    </source>
</evidence>
<organism evidence="2 3">
    <name type="scientific">Stachybotrys elegans</name>
    <dbReference type="NCBI Taxonomy" id="80388"/>
    <lineage>
        <taxon>Eukaryota</taxon>
        <taxon>Fungi</taxon>
        <taxon>Dikarya</taxon>
        <taxon>Ascomycota</taxon>
        <taxon>Pezizomycotina</taxon>
        <taxon>Sordariomycetes</taxon>
        <taxon>Hypocreomycetidae</taxon>
        <taxon>Hypocreales</taxon>
        <taxon>Stachybotryaceae</taxon>
        <taxon>Stachybotrys</taxon>
    </lineage>
</organism>
<keyword evidence="1" id="KW-1133">Transmembrane helix</keyword>
<evidence type="ECO:0000313" key="2">
    <source>
        <dbReference type="EMBL" id="KAH7305344.1"/>
    </source>
</evidence>
<sequence length="401" mass="45862">MAGGKSASVIRIKFFANVISTGISLLRVLWMPSLLDDFTANEQPIEHSHLRACRILLLVMLALFPFHIINIISVSLFFDWIYLRFAFAFIFDLASLILTVVLYWLVRPLASATRFTVEFTLGLVIVECGLRTLATLSTWAVPAHNRFPNRYRPITSSRWFFDGWMLGSNEQHQGAALNELQSDPLHLEEIYQQHLITKHSFIPIESKSNSSRKWLTLTPITSAESRTSPRLHPAVQYWCISKNSPSGFQVQLQKAIGLICFRLASEIPLLGISLVIYQQYEWSGYTILGQICTYFIIIFILFRLPTNLFILQYRLWSVNSLRAFIFITLTILFVNDLCLCIYRMTQYDWFNVQTGRQGSSSSKQDSIHTALLIFLIASTASGFIINVAILWSFVLLSYSSL</sequence>
<protein>
    <submittedName>
        <fullName evidence="2">Uncharacterized protein</fullName>
    </submittedName>
</protein>
<feature type="transmembrane region" description="Helical" evidence="1">
    <location>
        <begin position="55"/>
        <end position="78"/>
    </location>
</feature>
<accession>A0A8K0WM02</accession>
<dbReference type="AlphaFoldDB" id="A0A8K0WM02"/>
<feature type="transmembrane region" description="Helical" evidence="1">
    <location>
        <begin position="255"/>
        <end position="276"/>
    </location>
</feature>
<dbReference type="EMBL" id="JAGPNK010000019">
    <property type="protein sequence ID" value="KAH7305344.1"/>
    <property type="molecule type" value="Genomic_DNA"/>
</dbReference>
<feature type="transmembrane region" description="Helical" evidence="1">
    <location>
        <begin position="12"/>
        <end position="35"/>
    </location>
</feature>
<comment type="caution">
    <text evidence="2">The sequence shown here is derived from an EMBL/GenBank/DDBJ whole genome shotgun (WGS) entry which is preliminary data.</text>
</comment>